<dbReference type="InterPro" id="IPR047777">
    <property type="entry name" value="LapA-like_RM"/>
</dbReference>
<dbReference type="Gene3D" id="3.40.50.410">
    <property type="entry name" value="von Willebrand factor, type A domain"/>
    <property type="match status" value="1"/>
</dbReference>
<evidence type="ECO:0000259" key="9">
    <source>
        <dbReference type="PROSITE" id="PS50234"/>
    </source>
</evidence>
<evidence type="ECO:0000256" key="3">
    <source>
        <dbReference type="ARBA" id="ARBA00022737"/>
    </source>
</evidence>
<feature type="domain" description="Cadherin" evidence="10">
    <location>
        <begin position="1712"/>
        <end position="1805"/>
    </location>
</feature>
<comment type="subcellular location">
    <subcellularLocation>
        <location evidence="1">Membrane</location>
    </subcellularLocation>
</comment>
<evidence type="ECO:0000313" key="11">
    <source>
        <dbReference type="EMBL" id="CAB3654893.1"/>
    </source>
</evidence>
<dbReference type="InterPro" id="IPR006644">
    <property type="entry name" value="Cadg"/>
</dbReference>
<dbReference type="NCBIfam" id="NF012211">
    <property type="entry name" value="tand_rpt_95"/>
    <property type="match status" value="13"/>
</dbReference>
<accession>A0A6S6Z0Z4</accession>
<evidence type="ECO:0000259" key="10">
    <source>
        <dbReference type="PROSITE" id="PS50268"/>
    </source>
</evidence>
<keyword evidence="7" id="KW-0472">Membrane</keyword>
<evidence type="ECO:0000256" key="5">
    <source>
        <dbReference type="ARBA" id="ARBA00022889"/>
    </source>
</evidence>
<keyword evidence="6" id="KW-1133">Transmembrane helix</keyword>
<dbReference type="Proteomes" id="UP000494269">
    <property type="component" value="Unassembled WGS sequence"/>
</dbReference>
<dbReference type="NCBIfam" id="TIGR01965">
    <property type="entry name" value="VCBS_repeat"/>
    <property type="match status" value="14"/>
</dbReference>
<dbReference type="RefSeq" id="WP_276529708.1">
    <property type="nucleotide sequence ID" value="NZ_CADIJQ010000001.1"/>
</dbReference>
<evidence type="ECO:0000313" key="12">
    <source>
        <dbReference type="Proteomes" id="UP000494269"/>
    </source>
</evidence>
<dbReference type="SMART" id="SM00327">
    <property type="entry name" value="VWA"/>
    <property type="match status" value="1"/>
</dbReference>
<feature type="region of interest" description="Disordered" evidence="8">
    <location>
        <begin position="158"/>
        <end position="189"/>
    </location>
</feature>
<dbReference type="CDD" id="cd00198">
    <property type="entry name" value="vWFA"/>
    <property type="match status" value="1"/>
</dbReference>
<dbReference type="Pfam" id="PF13519">
    <property type="entry name" value="VWA_2"/>
    <property type="match status" value="1"/>
</dbReference>
<dbReference type="NCBIfam" id="NF033682">
    <property type="entry name" value="retention_LapA"/>
    <property type="match status" value="1"/>
</dbReference>
<name>A0A6S6Z0Z4_9BURK</name>
<reference evidence="11 12" key="1">
    <citation type="submission" date="2020-04" db="EMBL/GenBank/DDBJ databases">
        <authorList>
            <person name="De Canck E."/>
        </authorList>
    </citation>
    <scope>NUCLEOTIDE SEQUENCE [LARGE SCALE GENOMIC DNA]</scope>
    <source>
        <strain evidence="11 12">LMG 3441</strain>
    </source>
</reference>
<feature type="domain" description="VWFA" evidence="9">
    <location>
        <begin position="3135"/>
        <end position="3315"/>
    </location>
</feature>
<dbReference type="CDD" id="cd11304">
    <property type="entry name" value="Cadherin_repeat"/>
    <property type="match status" value="1"/>
</dbReference>
<dbReference type="PRINTS" id="PR00313">
    <property type="entry name" value="CABNDNGRPT"/>
</dbReference>
<dbReference type="InterPro" id="IPR036465">
    <property type="entry name" value="vWFA_dom_sf"/>
</dbReference>
<dbReference type="SUPFAM" id="SSF53300">
    <property type="entry name" value="vWA-like"/>
    <property type="match status" value="1"/>
</dbReference>
<dbReference type="SUPFAM" id="SSF51120">
    <property type="entry name" value="beta-Roll"/>
    <property type="match status" value="1"/>
</dbReference>
<evidence type="ECO:0000256" key="1">
    <source>
        <dbReference type="ARBA" id="ARBA00004370"/>
    </source>
</evidence>
<dbReference type="EMBL" id="CADIJQ010000001">
    <property type="protein sequence ID" value="CAB3654893.1"/>
    <property type="molecule type" value="Genomic_DNA"/>
</dbReference>
<dbReference type="InterPro" id="IPR019960">
    <property type="entry name" value="T1SS_VCA0849"/>
</dbReference>
<dbReference type="NCBIfam" id="TIGR03661">
    <property type="entry name" value="T1SS_VCA0849"/>
    <property type="match status" value="1"/>
</dbReference>
<evidence type="ECO:0000256" key="8">
    <source>
        <dbReference type="SAM" id="MobiDB-lite"/>
    </source>
</evidence>
<dbReference type="InterPro" id="IPR050971">
    <property type="entry name" value="Cadherin-domain_protein"/>
</dbReference>
<evidence type="ECO:0000256" key="6">
    <source>
        <dbReference type="ARBA" id="ARBA00022989"/>
    </source>
</evidence>
<dbReference type="PANTHER" id="PTHR24025">
    <property type="entry name" value="DESMOGLEIN FAMILY MEMBER"/>
    <property type="match status" value="1"/>
</dbReference>
<gene>
    <name evidence="11" type="ORF">LMG3441_00242</name>
</gene>
<keyword evidence="3" id="KW-0677">Repeat</keyword>
<dbReference type="Pfam" id="PF00353">
    <property type="entry name" value="HemolysinCabind"/>
    <property type="match status" value="2"/>
</dbReference>
<proteinExistence type="predicted"/>
<dbReference type="PROSITE" id="PS00330">
    <property type="entry name" value="HEMOLYSIN_CALCIUM"/>
    <property type="match status" value="3"/>
</dbReference>
<dbReference type="PANTHER" id="PTHR24025:SF23">
    <property type="entry name" value="NEURAL-CADHERIN"/>
    <property type="match status" value="1"/>
</dbReference>
<feature type="domain" description="Cadherin" evidence="10">
    <location>
        <begin position="1280"/>
        <end position="1373"/>
    </location>
</feature>
<feature type="domain" description="Cadherin" evidence="10">
    <location>
        <begin position="2144"/>
        <end position="2237"/>
    </location>
</feature>
<evidence type="ECO:0000256" key="7">
    <source>
        <dbReference type="ARBA" id="ARBA00023136"/>
    </source>
</evidence>
<dbReference type="InterPro" id="IPR011049">
    <property type="entry name" value="Serralysin-like_metalloprot_C"/>
</dbReference>
<sequence>MANTSPAVVNEITGRAWIRNSDGSLTELHQGSKVPAGSDVVTASGATVSLQVENGMPIVIGEGREVAISPDMGGPLADPSEAAVTPPSGTDSDRLLAALQAGRDPFDDLDPTAAIVAGGGDAGGSSFVRLARILETTTPLDLAYPNPARGDDTLNRVSGAGATGDGDAAATPTLNNAPVALDDAGRGEQSAEVRGNLLSNDTDPDGDPLAIVSVSGRAMTPAGVTVTGSNGGTFTVLPDGSYVFTPGNQYVSLAAGETATSTISYTITDPSGATSTATLVVTITGTNDGPVSTAISDVSGVDAQTGISVDVSSNFSDIDTSDKLTYSATGLPPGLSIDPNTGIITGTIDHSASQGGANGVYTVTVTATDPAGASTSQAFEWDVTNPAPTAVNDTGSTDEDVTLNVNAQNGVLANDTDPDGDTLTVSQVNGNAANVGTAVAGSGGGTFTLNADGSYTFNPGSAFNSLAAGQSATSSLTYTVSDGEGGTSTATLTVTITGTNDAPTLIPDVILANQNSNDGQAITPVDISGQFTDVDNGDVLTYSASGLPPGLTIDPATGIITGTLDRSASQGGTDGLYIVTITATDKSGASVTQDFAWDVNNPTPTAVNDEGGTDQGVTLTVDAANGVLKNDTDPDGDTLTVSQVNGNAANVGAAIAGSNGGTFTLNADGSYTFNPGSAFNSLAAGQTTTSSITYTVSDGEGGFSSATLTVEITGTNDAPTAIALDNRDNMDGDTVTVSVAGAFSDIDAGDVLTYSVDHIPGGLTFDTATGTFTGTFANWASDHTNTGVKGEYLITVTATDKSGASVTQTFLWKVGNPEPIATDDNGATSQDNVLVVDHRTEGVLGNDVDPDGDALSVSHVNGNAAGVGAAVAGSNGGTFTLNADGTYTFNPGGAFNSLGVGQTTTTSITYTVSDAQGATDTATLTITITGTNDTPTLTPGVTLDDQNSDDGQAITPVDISGQFTDVDSGDVLTYSATGLPPGLTIDPATGIITGTLDRSASQGGTDGVYSVTITATDKSGASVTQDFSWDVKNPAPTALDDDGSTNQGATLSVDAANGVLTNDTDPDGDTLTVSQVNGNAANVGTAIAGSTGGTFTLNADGSYSFNPGSTYNSLGVGQTAVSSITYTVSDGEGGTSTATLTVTITGTNDTPTLTPGVTLDDQNSNDGQAITPVDISGQFTDVDSGDVLTYSATGLPPGLSIDPATGIITGTLDRSASQGGTDGVYTVTITATDKAGASVTQDFSWDVKNPAPTAVNDEGDTEQGASLSVDAANGVLTNDTDPDGDTLTVSQVNGNAANVGTAITGSNGGTFTLNADGSYTFNPGSTFNSLGVDQTATSSITYTVSDGEGGTSTATLTVTITGTNDTPTLTPGVTLDDQNSNDGQAITPVDISGQFTDVDTGDVLTYSATGLPPGLTIDPATGIITGTLDRSASQGGTDGVYTVTITATDKAGASVTQDFSWDVKNPAPTAVNDEGDTDQGASLNVDAANGVLTNDTDPDGDTLTVSQVNGNAANVGTAITGSNGGTFTLNADGSYTFNPGSAFNSLGVDQTATSSITYTVSDGEGGTSTATLTVTITGTNDTPTLTPGVTLDDQNSNDGQAITPVDISGQFTDVDTGDVLTYSATGLPPGLTIDPATGIITGTLDRSASQGGTDGVYTVTITATDKAGASVTQDFSWDVKNPAPTAVNDEGDTEQGASLNVDAANGVLTNDTDPDGDTLTVSQVNGNAANVGTAITGSNGGTFTLNADGSYTFNPGSAFNSLGVDQTATSSITYTVSDGEGGTSTATLTVTITGTNDTPTLTPGVTLDDQNSNDGQAITPVDISGQFTDVDTGDVLTYSATGLPPGLTIDPATGIITGTLDRSASQGGTDGVYTVTITATDKAGASVTQDFSWDVKNPAPTAVNDEGDTEQGASLSVDAANGVLTNDTDPDGDTLTVSQVNGNAANVGTAITGSNGGTFTLNADGSYTFNPGSTFNSLGVDQTATSSITYTVSDGEGGTSTATLTVTITGTNDTPTLTPGVTLDDQNSNDGQAITPVDISGQFTDVDTGDVLTYSATGLPPGLSIDPATGIITGTLDRSASQGGTDGVYTVTITATDKAGASVTQDFSWDVKNPAPTAVNDEGDTNQGASLNVDAANGVLTNDTDPDGDTLTVSQVNGNAANVGTAITGSNGGTFTLNADGSYTFNPGSTFNSLGVDQTATSSITYTVSDGEGGTSTATLTVTITGTNDTPTLTPGVTLDDQNSNDGQAITPVDISGQFTDVDTGDVLTYSATGLPPGLTIDPATGIITGTLDRSASQGGTDGVYTVTITATDKAGASVTQDFSWDVKNPAPTAVNDEGDTKQGASLSVDAANGVLTNDTDPDGDNLTVSQVNGNAANVGTAITGSNGGTFTLNADGSYTFNPGSTFNSLGVDQTATSSITYTVSDGEGGTSTATLTVTITGTNDTPTLTPGVTLDDQNSNDGQAITPVDISGQFTDVDTGDVLTYSATGLPPGLTIDPATGIITGTLDRSASQGGTDGVYTVTITATDKAGASVTQDFSWDVKNPAPTALDDEGNTKQSATLSVDADHGVLVNDTDPDGDTLTVSQVNGNAANVGTAIAGSNGGTFTLNADGSYSFNPGSAFQNLANGATATTSITYTVSDGEGGTSSATLTVTVTGTNTGPTSTAIANQNGEDSQTVVSVDVSSHFNDADLATGDKLTFTATGLPAGLSIDPETGVISGKIDHSASQYGGTGVHTITVTATDSAGASTEQTFKWNITNPAPEAVNDQANTDEDTSIQVTDVTKGVLANDVDPDGDALHVSAVGGDGNKVGQAVAGLQGGTFIIYADGTYSFDPGADFQSLPEGQSGQTSVWYTVSDGEGGTSQALLTVTVMGKNDAATITGSGADTVYEDSAVFASGKLTVSDPDANQSFMQAQSGVPGLYGTFTVDANGNWTYQLNNALAAVQNLKAGQTLSESFSVASQDGTASSPVTVTIVGTNDAPVSGDASAHVNISSSYVLKVGDFPFNDGVENDSFQSVVITRTPGAGEGTLTFNGQPVTAGQVITVADIQSGKLVFTAGSNGGDSSFGFSVRDAGGTEHGGKDTSAEHTFTLSTDKLVLGNNNGNTDLNGGGGNDIIVGDRGGSVTAVEPGKNYNISLIVDVSGSMKDKIGNTNMTRIDLLKASLTSLANQLAQHDGIVNVRLIPFADTAKTGVTINNLSASNVKQLLDAIDALSASGNTNYEDAFNKAVSWFNSQVNGGKDAAHNYQNLTFFLTDGDPTRYGSNGQSGNMKEVLQSSIDAAKPLVDGSGVLVGGNKVVMYGIGMGAGVNSDYLRFFDNTNATGSGSQGVEVSSGCSTSTQYVTGTVGQPQIVNNANELNAALQGGHSSTELAAVGSDTIHGGDGNDIMFGDTINTDHLSWAGHAQGTHDGQGWQGLVDYLTAQKGGVAPTTADLFSYLQQNHAEFDKANDTRGGDDFLYGGKGDDILYGQGGNDYLNGGEGNDILYGGTGNDVLVGGKGNDILVGGSGSDTFKWELNDQGTAAAPAVDRIKDFSNATIANQGDVLDLRDLLQGEHTGTLSQFLEFKKQGNDTVINVSTNGDLQHNVNQKIVLENVDLTNNGALSSAQVINDLLTKGKLIVDQ</sequence>
<evidence type="ECO:0000256" key="2">
    <source>
        <dbReference type="ARBA" id="ARBA00022692"/>
    </source>
</evidence>
<feature type="domain" description="Cadherin" evidence="10">
    <location>
        <begin position="1496"/>
        <end position="1589"/>
    </location>
</feature>
<feature type="domain" description="Cadherin" evidence="10">
    <location>
        <begin position="411"/>
        <end position="505"/>
    </location>
</feature>
<dbReference type="InterPro" id="IPR018511">
    <property type="entry name" value="Hemolysin-typ_Ca-bd_CS"/>
</dbReference>
<keyword evidence="12" id="KW-1185">Reference proteome</keyword>
<dbReference type="InterPro" id="IPR002126">
    <property type="entry name" value="Cadherin-like_dom"/>
</dbReference>
<dbReference type="InterPro" id="IPR013783">
    <property type="entry name" value="Ig-like_fold"/>
</dbReference>
<keyword evidence="4" id="KW-0106">Calcium</keyword>
<keyword evidence="5" id="KW-0130">Cell adhesion</keyword>
<dbReference type="Pfam" id="PF17963">
    <property type="entry name" value="Big_9"/>
    <property type="match status" value="13"/>
</dbReference>
<evidence type="ECO:0008006" key="13">
    <source>
        <dbReference type="Google" id="ProtNLM"/>
    </source>
</evidence>
<dbReference type="GO" id="GO:0005509">
    <property type="term" value="F:calcium ion binding"/>
    <property type="evidence" value="ECO:0007669"/>
    <property type="project" value="InterPro"/>
</dbReference>
<feature type="region of interest" description="Disordered" evidence="8">
    <location>
        <begin position="69"/>
        <end position="92"/>
    </location>
</feature>
<feature type="domain" description="Cadherin" evidence="10">
    <location>
        <begin position="1928"/>
        <end position="2021"/>
    </location>
</feature>
<protein>
    <recommendedName>
        <fullName evidence="13">Cadherin domain-containing protein</fullName>
    </recommendedName>
</protein>
<keyword evidence="2" id="KW-0812">Transmembrane</keyword>
<dbReference type="Pfam" id="PF05345">
    <property type="entry name" value="He_PIG"/>
    <property type="match status" value="12"/>
</dbReference>
<dbReference type="SMART" id="SM00736">
    <property type="entry name" value="CADG"/>
    <property type="match status" value="12"/>
</dbReference>
<dbReference type="GO" id="GO:0007156">
    <property type="term" value="P:homophilic cell adhesion via plasma membrane adhesion molecules"/>
    <property type="evidence" value="ECO:0007669"/>
    <property type="project" value="InterPro"/>
</dbReference>
<dbReference type="GO" id="GO:0005911">
    <property type="term" value="C:cell-cell junction"/>
    <property type="evidence" value="ECO:0007669"/>
    <property type="project" value="TreeGrafter"/>
</dbReference>
<dbReference type="SUPFAM" id="SSF49313">
    <property type="entry name" value="Cadherin-like"/>
    <property type="match status" value="12"/>
</dbReference>
<organism evidence="11 12">
    <name type="scientific">Achromobacter kerstersii</name>
    <dbReference type="NCBI Taxonomy" id="1353890"/>
    <lineage>
        <taxon>Bacteria</taxon>
        <taxon>Pseudomonadati</taxon>
        <taxon>Pseudomonadota</taxon>
        <taxon>Betaproteobacteria</taxon>
        <taxon>Burkholderiales</taxon>
        <taxon>Alcaligenaceae</taxon>
        <taxon>Achromobacter</taxon>
    </lineage>
</organism>
<dbReference type="InterPro" id="IPR010221">
    <property type="entry name" value="VCBS_dom"/>
</dbReference>
<dbReference type="PROSITE" id="PS50234">
    <property type="entry name" value="VWFA"/>
    <property type="match status" value="1"/>
</dbReference>
<feature type="domain" description="Cadherin" evidence="10">
    <location>
        <begin position="2360"/>
        <end position="2453"/>
    </location>
</feature>
<dbReference type="PROSITE" id="PS50268">
    <property type="entry name" value="CADHERIN_2"/>
    <property type="match status" value="7"/>
</dbReference>
<dbReference type="InterPro" id="IPR015919">
    <property type="entry name" value="Cadherin-like_sf"/>
</dbReference>
<dbReference type="Gene3D" id="2.60.40.10">
    <property type="entry name" value="Immunoglobulins"/>
    <property type="match status" value="13"/>
</dbReference>
<dbReference type="GO" id="GO:0016020">
    <property type="term" value="C:membrane"/>
    <property type="evidence" value="ECO:0007669"/>
    <property type="project" value="UniProtKB-SubCell"/>
</dbReference>
<dbReference type="InterPro" id="IPR001343">
    <property type="entry name" value="Hemolysn_Ca-bd"/>
</dbReference>
<evidence type="ECO:0000256" key="4">
    <source>
        <dbReference type="ARBA" id="ARBA00022837"/>
    </source>
</evidence>
<dbReference type="InterPro" id="IPR002035">
    <property type="entry name" value="VWF_A"/>
</dbReference>